<accession>A0AA39RFB9</accession>
<protein>
    <submittedName>
        <fullName evidence="1">Uncharacterized protein</fullName>
    </submittedName>
</protein>
<name>A0AA39RFB9_ACESA</name>
<dbReference type="EMBL" id="JAUESC010000387">
    <property type="protein sequence ID" value="KAK0573023.1"/>
    <property type="molecule type" value="Genomic_DNA"/>
</dbReference>
<dbReference type="Proteomes" id="UP001168877">
    <property type="component" value="Unassembled WGS sequence"/>
</dbReference>
<evidence type="ECO:0000313" key="1">
    <source>
        <dbReference type="EMBL" id="KAK0573023.1"/>
    </source>
</evidence>
<sequence>MPQPPHVWAPHELIDPDHLAAYQAYKRNSTGELRDVDLHLPVDVLWFHRFQSNFMELEDTEPLKPEKHKMAQPAEMGGWFRRGQRSSWISATADGSGVRKLAAAAGEAADSWEGMAAAAGAREEGGAVEWSNTCKAVPVLA</sequence>
<gene>
    <name evidence="1" type="ORF">LWI29_001994</name>
</gene>
<comment type="caution">
    <text evidence="1">The sequence shown here is derived from an EMBL/GenBank/DDBJ whole genome shotgun (WGS) entry which is preliminary data.</text>
</comment>
<evidence type="ECO:0000313" key="2">
    <source>
        <dbReference type="Proteomes" id="UP001168877"/>
    </source>
</evidence>
<proteinExistence type="predicted"/>
<organism evidence="1 2">
    <name type="scientific">Acer saccharum</name>
    <name type="common">Sugar maple</name>
    <dbReference type="NCBI Taxonomy" id="4024"/>
    <lineage>
        <taxon>Eukaryota</taxon>
        <taxon>Viridiplantae</taxon>
        <taxon>Streptophyta</taxon>
        <taxon>Embryophyta</taxon>
        <taxon>Tracheophyta</taxon>
        <taxon>Spermatophyta</taxon>
        <taxon>Magnoliopsida</taxon>
        <taxon>eudicotyledons</taxon>
        <taxon>Gunneridae</taxon>
        <taxon>Pentapetalae</taxon>
        <taxon>rosids</taxon>
        <taxon>malvids</taxon>
        <taxon>Sapindales</taxon>
        <taxon>Sapindaceae</taxon>
        <taxon>Hippocastanoideae</taxon>
        <taxon>Acereae</taxon>
        <taxon>Acer</taxon>
    </lineage>
</organism>
<reference evidence="1" key="2">
    <citation type="submission" date="2023-06" db="EMBL/GenBank/DDBJ databases">
        <authorList>
            <person name="Swenson N.G."/>
            <person name="Wegrzyn J.L."/>
            <person name="Mcevoy S.L."/>
        </authorList>
    </citation>
    <scope>NUCLEOTIDE SEQUENCE</scope>
    <source>
        <strain evidence="1">NS2018</strain>
        <tissue evidence="1">Leaf</tissue>
    </source>
</reference>
<dbReference type="AlphaFoldDB" id="A0AA39RFB9"/>
<keyword evidence="2" id="KW-1185">Reference proteome</keyword>
<reference evidence="1" key="1">
    <citation type="journal article" date="2022" name="Plant J.">
        <title>Strategies of tolerance reflected in two North American maple genomes.</title>
        <authorList>
            <person name="McEvoy S.L."/>
            <person name="Sezen U.U."/>
            <person name="Trouern-Trend A."/>
            <person name="McMahon S.M."/>
            <person name="Schaberg P.G."/>
            <person name="Yang J."/>
            <person name="Wegrzyn J.L."/>
            <person name="Swenson N.G."/>
        </authorList>
    </citation>
    <scope>NUCLEOTIDE SEQUENCE</scope>
    <source>
        <strain evidence="1">NS2018</strain>
    </source>
</reference>